<keyword evidence="2" id="KW-0175">Coiled coil</keyword>
<dbReference type="SUPFAM" id="SSF56496">
    <property type="entry name" value="Fibrinogen C-terminal domain-like"/>
    <property type="match status" value="1"/>
</dbReference>
<dbReference type="NCBIfam" id="NF040941">
    <property type="entry name" value="GGGWT_bact"/>
    <property type="match status" value="1"/>
</dbReference>
<proteinExistence type="predicted"/>
<evidence type="ECO:0000256" key="3">
    <source>
        <dbReference type="SAM" id="MobiDB-lite"/>
    </source>
</evidence>
<dbReference type="InterPro" id="IPR002181">
    <property type="entry name" value="Fibrinogen_a/b/g_C_dom"/>
</dbReference>
<protein>
    <recommendedName>
        <fullName evidence="4">Fibrinogen C-terminal domain-containing protein</fullName>
    </recommendedName>
</protein>
<organism>
    <name type="scientific">Branchiostoma floridae</name>
    <name type="common">Florida lancelet</name>
    <name type="synonym">Amphioxus</name>
    <dbReference type="NCBI Taxonomy" id="7739"/>
    <lineage>
        <taxon>Eukaryota</taxon>
        <taxon>Metazoa</taxon>
        <taxon>Chordata</taxon>
        <taxon>Cephalochordata</taxon>
        <taxon>Leptocardii</taxon>
        <taxon>Amphioxiformes</taxon>
        <taxon>Branchiostomatidae</taxon>
        <taxon>Branchiostoma</taxon>
    </lineage>
</organism>
<evidence type="ECO:0000256" key="1">
    <source>
        <dbReference type="ARBA" id="ARBA00023157"/>
    </source>
</evidence>
<accession>C3ZLW3</accession>
<sequence length="518" mass="58215">MNGEGSRQRLPAGITPQSARAAASTHQSQHRNTDKEKTMEEVVIREMPPFPSSQAAFFRTQHRRAEQCHSHRTLRPRYNLQLREKNMGSAEMFALLTVLSTIAGIEASPLKGKGWRRQLLEGEISLMTKNNTDADMVFLPLGRQIKLGTVVFTLSDVAKSQNGKRSTRRLLKELREEMKETGGKVNKLQRDSPSSYEAEVSLQSRTNKVVSSGQCTPDNVGDIKIDETEEALDICTGQEWRGLFPPPSRDPNRPGRSCLDILFRGDSRGDGMYWINPKNRADNRNAFRAYCDMTTAGGGWTLVAKVTDDYSWVCPEKQGQSCAESVIDPMQANLFHEIHERDTVPLTDGIGQDTGVHLKNNIIRDMFLLGRQSVRFSFVAETSDWTISDDAYAAFDVNKPNDMFKDGLWGAYSTTSLDYTWNVIRQDRQDKKFSGDMICWGNKAGESYRYYDEGLHMGSPAKGGKPCHLATNENEIMMKSLYATVNSNGQASWNPAQFGFLGAKLMQVPNDRIAIWVR</sequence>
<evidence type="ECO:0000259" key="4">
    <source>
        <dbReference type="PROSITE" id="PS51406"/>
    </source>
</evidence>
<dbReference type="EMBL" id="GG666642">
    <property type="protein sequence ID" value="EEN46444.1"/>
    <property type="molecule type" value="Genomic_DNA"/>
</dbReference>
<feature type="domain" description="Fibrinogen C-terminal" evidence="4">
    <location>
        <begin position="249"/>
        <end position="303"/>
    </location>
</feature>
<dbReference type="eggNOG" id="ENOG502TE8I">
    <property type="taxonomic scope" value="Eukaryota"/>
</dbReference>
<dbReference type="PROSITE" id="PS51406">
    <property type="entry name" value="FIBRINOGEN_C_2"/>
    <property type="match status" value="1"/>
</dbReference>
<dbReference type="Gene3D" id="2.60.120.1000">
    <property type="match status" value="1"/>
</dbReference>
<dbReference type="PANTHER" id="PTHR16146:SF46">
    <property type="entry name" value="INTELECTIN-1A-RELATED"/>
    <property type="match status" value="1"/>
</dbReference>
<feature type="coiled-coil region" evidence="2">
    <location>
        <begin position="157"/>
        <end position="191"/>
    </location>
</feature>
<dbReference type="Pfam" id="PF00147">
    <property type="entry name" value="Fibrinogen_C"/>
    <property type="match status" value="1"/>
</dbReference>
<reference evidence="5" key="1">
    <citation type="journal article" date="2008" name="Nature">
        <title>The amphioxus genome and the evolution of the chordate karyotype.</title>
        <authorList>
            <consortium name="US DOE Joint Genome Institute (JGI-PGF)"/>
            <person name="Putnam N.H."/>
            <person name="Butts T."/>
            <person name="Ferrier D.E.K."/>
            <person name="Furlong R.F."/>
            <person name="Hellsten U."/>
            <person name="Kawashima T."/>
            <person name="Robinson-Rechavi M."/>
            <person name="Shoguchi E."/>
            <person name="Terry A."/>
            <person name="Yu J.-K."/>
            <person name="Benito-Gutierrez E.L."/>
            <person name="Dubchak I."/>
            <person name="Garcia-Fernandez J."/>
            <person name="Gibson-Brown J.J."/>
            <person name="Grigoriev I.V."/>
            <person name="Horton A.C."/>
            <person name="de Jong P.J."/>
            <person name="Jurka J."/>
            <person name="Kapitonov V.V."/>
            <person name="Kohara Y."/>
            <person name="Kuroki Y."/>
            <person name="Lindquist E."/>
            <person name="Lucas S."/>
            <person name="Osoegawa K."/>
            <person name="Pennacchio L.A."/>
            <person name="Salamov A.A."/>
            <person name="Satou Y."/>
            <person name="Sauka-Spengler T."/>
            <person name="Schmutz J."/>
            <person name="Shin-I T."/>
            <person name="Toyoda A."/>
            <person name="Bronner-Fraser M."/>
            <person name="Fujiyama A."/>
            <person name="Holland L.Z."/>
            <person name="Holland P.W.H."/>
            <person name="Satoh N."/>
            <person name="Rokhsar D.S."/>
        </authorList>
    </citation>
    <scope>NUCLEOTIDE SEQUENCE [LARGE SCALE GENOMIC DNA]</scope>
    <source>
        <strain evidence="5">S238N-H82</strain>
        <tissue evidence="5">Testes</tissue>
    </source>
</reference>
<dbReference type="InterPro" id="IPR036056">
    <property type="entry name" value="Fibrinogen-like_C"/>
</dbReference>
<evidence type="ECO:0000313" key="5">
    <source>
        <dbReference type="EMBL" id="EEN46444.1"/>
    </source>
</evidence>
<gene>
    <name evidence="5" type="ORF">BRAFLDRAFT_109727</name>
</gene>
<dbReference type="AlphaFoldDB" id="C3ZLW3"/>
<dbReference type="InParanoid" id="C3ZLW3"/>
<dbReference type="PANTHER" id="PTHR16146">
    <property type="entry name" value="INTELECTIN"/>
    <property type="match status" value="1"/>
</dbReference>
<evidence type="ECO:0000256" key="2">
    <source>
        <dbReference type="SAM" id="Coils"/>
    </source>
</evidence>
<name>C3ZLW3_BRAFL</name>
<keyword evidence="1" id="KW-1015">Disulfide bond</keyword>
<feature type="region of interest" description="Disordered" evidence="3">
    <location>
        <begin position="1"/>
        <end position="37"/>
    </location>
</feature>